<organism evidence="6 7">
    <name type="scientific">Candidatus Ornithospirochaeta avicola</name>
    <dbReference type="NCBI Taxonomy" id="2840896"/>
    <lineage>
        <taxon>Bacteria</taxon>
        <taxon>Pseudomonadati</taxon>
        <taxon>Spirochaetota</taxon>
        <taxon>Spirochaetia</taxon>
        <taxon>Spirochaetales</taxon>
        <taxon>Spirochaetaceae</taxon>
        <taxon>Spirochaetaceae incertae sedis</taxon>
        <taxon>Candidatus Ornithospirochaeta</taxon>
    </lineage>
</organism>
<dbReference type="AlphaFoldDB" id="A0A9D1TNE8"/>
<keyword evidence="6" id="KW-0418">Kinase</keyword>
<dbReference type="PANTHER" id="PTHR43547:SF2">
    <property type="entry name" value="HYBRID SIGNAL TRANSDUCTION HISTIDINE KINASE C"/>
    <property type="match status" value="1"/>
</dbReference>
<dbReference type="InterPro" id="IPR036890">
    <property type="entry name" value="HATPase_C_sf"/>
</dbReference>
<evidence type="ECO:0000256" key="2">
    <source>
        <dbReference type="ARBA" id="ARBA00012438"/>
    </source>
</evidence>
<evidence type="ECO:0000256" key="4">
    <source>
        <dbReference type="SAM" id="Phobius"/>
    </source>
</evidence>
<dbReference type="InterPro" id="IPR004358">
    <property type="entry name" value="Sig_transdc_His_kin-like_C"/>
</dbReference>
<dbReference type="SUPFAM" id="SSF47384">
    <property type="entry name" value="Homodimeric domain of signal transducing histidine kinase"/>
    <property type="match status" value="1"/>
</dbReference>
<proteinExistence type="predicted"/>
<dbReference type="CDD" id="cd00082">
    <property type="entry name" value="HisKA"/>
    <property type="match status" value="1"/>
</dbReference>
<dbReference type="GO" id="GO:0000155">
    <property type="term" value="F:phosphorelay sensor kinase activity"/>
    <property type="evidence" value="ECO:0007669"/>
    <property type="project" value="InterPro"/>
</dbReference>
<dbReference type="PRINTS" id="PR00344">
    <property type="entry name" value="BCTRLSENSOR"/>
</dbReference>
<keyword evidence="6" id="KW-0808">Transferase</keyword>
<dbReference type="PROSITE" id="PS50109">
    <property type="entry name" value="HIS_KIN"/>
    <property type="match status" value="1"/>
</dbReference>
<dbReference type="InterPro" id="IPR036097">
    <property type="entry name" value="HisK_dim/P_sf"/>
</dbReference>
<dbReference type="InterPro" id="IPR003594">
    <property type="entry name" value="HATPase_dom"/>
</dbReference>
<dbReference type="Pfam" id="PF02518">
    <property type="entry name" value="HATPase_c"/>
    <property type="match status" value="1"/>
</dbReference>
<feature type="transmembrane region" description="Helical" evidence="4">
    <location>
        <begin position="21"/>
        <end position="42"/>
    </location>
</feature>
<dbReference type="SMART" id="SM00387">
    <property type="entry name" value="HATPase_c"/>
    <property type="match status" value="1"/>
</dbReference>
<dbReference type="EMBL" id="DXHU01000022">
    <property type="protein sequence ID" value="HIV99253.1"/>
    <property type="molecule type" value="Genomic_DNA"/>
</dbReference>
<evidence type="ECO:0000256" key="3">
    <source>
        <dbReference type="ARBA" id="ARBA00022553"/>
    </source>
</evidence>
<keyword evidence="3" id="KW-0597">Phosphoprotein</keyword>
<dbReference type="Gene3D" id="1.10.287.130">
    <property type="match status" value="1"/>
</dbReference>
<reference evidence="6" key="1">
    <citation type="journal article" date="2021" name="PeerJ">
        <title>Extensive microbial diversity within the chicken gut microbiome revealed by metagenomics and culture.</title>
        <authorList>
            <person name="Gilroy R."/>
            <person name="Ravi A."/>
            <person name="Getino M."/>
            <person name="Pursley I."/>
            <person name="Horton D.L."/>
            <person name="Alikhan N.F."/>
            <person name="Baker D."/>
            <person name="Gharbi K."/>
            <person name="Hall N."/>
            <person name="Watson M."/>
            <person name="Adriaenssens E.M."/>
            <person name="Foster-Nyarko E."/>
            <person name="Jarju S."/>
            <person name="Secka A."/>
            <person name="Antonio M."/>
            <person name="Oren A."/>
            <person name="Chaudhuri R.R."/>
            <person name="La Ragione R."/>
            <person name="Hildebrand F."/>
            <person name="Pallen M.J."/>
        </authorList>
    </citation>
    <scope>NUCLEOTIDE SEQUENCE</scope>
    <source>
        <strain evidence="6">Gambia11-129</strain>
    </source>
</reference>
<keyword evidence="4" id="KW-0812">Transmembrane</keyword>
<dbReference type="Pfam" id="PF00512">
    <property type="entry name" value="HisKA"/>
    <property type="match status" value="1"/>
</dbReference>
<dbReference type="Gene3D" id="3.30.565.10">
    <property type="entry name" value="Histidine kinase-like ATPase, C-terminal domain"/>
    <property type="match status" value="1"/>
</dbReference>
<feature type="transmembrane region" description="Helical" evidence="4">
    <location>
        <begin position="174"/>
        <end position="194"/>
    </location>
</feature>
<dbReference type="InterPro" id="IPR005467">
    <property type="entry name" value="His_kinase_dom"/>
</dbReference>
<sequence>MKKKKEGLKSKEKRRHALLQAGLFLAFLVLLSLVLLLSNLIFRQTELEARASAEIAFNDIFLSLSGGGVTLSANMERNNVLSLGVYTQAGELLFSRGSVYSRLPFSVFNESRNITSINEEENRIEYTRIISAGVEFDTSSSLILPSRLNERKPSILFLSFDATEYRERINRERIISFLAIALTIALYITALIIFRQNRKYKALLVRQESLVRLGEASRTLNHEIKNPLSAITIQIALLKCTLPEDAMEDLGIIERETARLVELTEKVSDFLRSGEGKTEELELCSFISALLPLFKEEIVFESTVSDDAYVLFDRDRLRSIFENVIKNAVEASRESGIYDIRISLSEGRKYYKVIVSDRGCGIKKEDERKLYDPFFTTKVHGSGIGLAISQRFLESAGGSISIKNREGGGALVIITLKKEMR</sequence>
<comment type="catalytic activity">
    <reaction evidence="1">
        <text>ATP + protein L-histidine = ADP + protein N-phospho-L-histidine.</text>
        <dbReference type="EC" id="2.7.13.3"/>
    </reaction>
</comment>
<dbReference type="EC" id="2.7.13.3" evidence="2"/>
<dbReference type="Proteomes" id="UP000823936">
    <property type="component" value="Unassembled WGS sequence"/>
</dbReference>
<gene>
    <name evidence="6" type="ORF">IAB12_05720</name>
</gene>
<dbReference type="SUPFAM" id="SSF55874">
    <property type="entry name" value="ATPase domain of HSP90 chaperone/DNA topoisomerase II/histidine kinase"/>
    <property type="match status" value="1"/>
</dbReference>
<evidence type="ECO:0000259" key="5">
    <source>
        <dbReference type="PROSITE" id="PS50109"/>
    </source>
</evidence>
<dbReference type="PANTHER" id="PTHR43547">
    <property type="entry name" value="TWO-COMPONENT HISTIDINE KINASE"/>
    <property type="match status" value="1"/>
</dbReference>
<dbReference type="SMART" id="SM00388">
    <property type="entry name" value="HisKA"/>
    <property type="match status" value="1"/>
</dbReference>
<keyword evidence="4" id="KW-0472">Membrane</keyword>
<protein>
    <recommendedName>
        <fullName evidence="2">histidine kinase</fullName>
        <ecNumber evidence="2">2.7.13.3</ecNumber>
    </recommendedName>
</protein>
<dbReference type="InterPro" id="IPR003661">
    <property type="entry name" value="HisK_dim/P_dom"/>
</dbReference>
<evidence type="ECO:0000313" key="7">
    <source>
        <dbReference type="Proteomes" id="UP000823936"/>
    </source>
</evidence>
<feature type="domain" description="Histidine kinase" evidence="5">
    <location>
        <begin position="219"/>
        <end position="420"/>
    </location>
</feature>
<evidence type="ECO:0000256" key="1">
    <source>
        <dbReference type="ARBA" id="ARBA00000085"/>
    </source>
</evidence>
<accession>A0A9D1TNE8</accession>
<comment type="caution">
    <text evidence="6">The sequence shown here is derived from an EMBL/GenBank/DDBJ whole genome shotgun (WGS) entry which is preliminary data.</text>
</comment>
<name>A0A9D1TNE8_9SPIO</name>
<evidence type="ECO:0000313" key="6">
    <source>
        <dbReference type="EMBL" id="HIV99253.1"/>
    </source>
</evidence>
<keyword evidence="4" id="KW-1133">Transmembrane helix</keyword>
<reference evidence="6" key="2">
    <citation type="submission" date="2021-04" db="EMBL/GenBank/DDBJ databases">
        <authorList>
            <person name="Gilroy R."/>
        </authorList>
    </citation>
    <scope>NUCLEOTIDE SEQUENCE</scope>
    <source>
        <strain evidence="6">Gambia11-129</strain>
    </source>
</reference>